<reference evidence="1 2" key="1">
    <citation type="journal article" date="2015" name="Genome Announc.">
        <title>Draft Genome Sequence of Norvancomycin-Producing Strain Amycolatopsis orientalis CPCC200066.</title>
        <authorList>
            <person name="Lei X."/>
            <person name="Yuan F."/>
            <person name="Shi Y."/>
            <person name="Li X."/>
            <person name="Wang L."/>
            <person name="Hong B."/>
        </authorList>
    </citation>
    <scope>NUCLEOTIDE SEQUENCE [LARGE SCALE GENOMIC DNA]</scope>
    <source>
        <strain evidence="1 2">B-37</strain>
    </source>
</reference>
<dbReference type="EMBL" id="CP016174">
    <property type="protein sequence ID" value="ANN18297.1"/>
    <property type="molecule type" value="Genomic_DNA"/>
</dbReference>
<keyword evidence="2" id="KW-1185">Reference proteome</keyword>
<proteinExistence type="predicted"/>
<dbReference type="Proteomes" id="UP000093695">
    <property type="component" value="Chromosome"/>
</dbReference>
<evidence type="ECO:0000313" key="1">
    <source>
        <dbReference type="EMBL" id="ANN18297.1"/>
    </source>
</evidence>
<dbReference type="RefSeq" id="WP_044854886.1">
    <property type="nucleotide sequence ID" value="NZ_CP016174.1"/>
</dbReference>
<evidence type="ECO:0000313" key="2">
    <source>
        <dbReference type="Proteomes" id="UP000093695"/>
    </source>
</evidence>
<gene>
    <name evidence="1" type="ORF">SD37_23430</name>
</gene>
<protein>
    <submittedName>
        <fullName evidence="1">Glycogen operon protein GlgX</fullName>
    </submittedName>
</protein>
<accession>A0A193C1E4</accession>
<dbReference type="STRING" id="31958.SD37_23430"/>
<dbReference type="AlphaFoldDB" id="A0A193C1E4"/>
<dbReference type="KEGG" id="aori:SD37_23430"/>
<name>A0A193C1E4_AMYOR</name>
<sequence length="155" mass="16846">MSLDQQLQPIESLLPRGPVRDQADAYYGRLFGWPLKWRGSQPFLVLENGICAVTMPTLDSGPVLARLASTGCQGPAILLSTPRGPRVAVLAETDGLIPSRAELPRNFDLLAWGSLLPLPVGSRRTGDDTDWISAPDPQRRWLPSLSAVVAGIRPR</sequence>
<organism evidence="1 2">
    <name type="scientific">Amycolatopsis orientalis</name>
    <name type="common">Nocardia orientalis</name>
    <dbReference type="NCBI Taxonomy" id="31958"/>
    <lineage>
        <taxon>Bacteria</taxon>
        <taxon>Bacillati</taxon>
        <taxon>Actinomycetota</taxon>
        <taxon>Actinomycetes</taxon>
        <taxon>Pseudonocardiales</taxon>
        <taxon>Pseudonocardiaceae</taxon>
        <taxon>Amycolatopsis</taxon>
    </lineage>
</organism>